<evidence type="ECO:0000313" key="1">
    <source>
        <dbReference type="EMBL" id="CAF1417545.1"/>
    </source>
</evidence>
<dbReference type="Proteomes" id="UP000682733">
    <property type="component" value="Unassembled WGS sequence"/>
</dbReference>
<dbReference type="Proteomes" id="UP000677228">
    <property type="component" value="Unassembled WGS sequence"/>
</dbReference>
<dbReference type="EMBL" id="CAJOBA010049044">
    <property type="protein sequence ID" value="CAF4219375.1"/>
    <property type="molecule type" value="Genomic_DNA"/>
</dbReference>
<proteinExistence type="predicted"/>
<dbReference type="EMBL" id="CAJNOK010027291">
    <property type="protein sequence ID" value="CAF1417545.1"/>
    <property type="molecule type" value="Genomic_DNA"/>
</dbReference>
<sequence>MRVYNPQKIGTVALESK</sequence>
<dbReference type="AlphaFoldDB" id="A0A8S2FC91"/>
<reference evidence="1" key="1">
    <citation type="submission" date="2021-02" db="EMBL/GenBank/DDBJ databases">
        <authorList>
            <person name="Nowell W R."/>
        </authorList>
    </citation>
    <scope>NUCLEOTIDE SEQUENCE</scope>
</reference>
<evidence type="ECO:0000313" key="2">
    <source>
        <dbReference type="EMBL" id="CAF4219375.1"/>
    </source>
</evidence>
<organism evidence="1 3">
    <name type="scientific">Didymodactylos carnosus</name>
    <dbReference type="NCBI Taxonomy" id="1234261"/>
    <lineage>
        <taxon>Eukaryota</taxon>
        <taxon>Metazoa</taxon>
        <taxon>Spiralia</taxon>
        <taxon>Gnathifera</taxon>
        <taxon>Rotifera</taxon>
        <taxon>Eurotatoria</taxon>
        <taxon>Bdelloidea</taxon>
        <taxon>Philodinida</taxon>
        <taxon>Philodinidae</taxon>
        <taxon>Didymodactylos</taxon>
    </lineage>
</organism>
<feature type="non-terminal residue" evidence="1">
    <location>
        <position position="17"/>
    </location>
</feature>
<protein>
    <submittedName>
        <fullName evidence="1">Uncharacterized protein</fullName>
    </submittedName>
</protein>
<evidence type="ECO:0000313" key="3">
    <source>
        <dbReference type="Proteomes" id="UP000677228"/>
    </source>
</evidence>
<name>A0A8S2FC91_9BILA</name>
<gene>
    <name evidence="1" type="ORF">OVA965_LOCUS33582</name>
    <name evidence="2" type="ORF">TMI583_LOCUS34473</name>
</gene>
<accession>A0A8S2FC91</accession>
<comment type="caution">
    <text evidence="1">The sequence shown here is derived from an EMBL/GenBank/DDBJ whole genome shotgun (WGS) entry which is preliminary data.</text>
</comment>